<evidence type="ECO:0000313" key="4">
    <source>
        <dbReference type="Proteomes" id="UP000242320"/>
    </source>
</evidence>
<dbReference type="Pfam" id="PF02470">
    <property type="entry name" value="MlaD"/>
    <property type="match status" value="1"/>
</dbReference>
<dbReference type="InterPro" id="IPR003399">
    <property type="entry name" value="Mce/MlaD"/>
</dbReference>
<keyword evidence="1" id="KW-1133">Transmembrane helix</keyword>
<keyword evidence="4" id="KW-1185">Reference proteome</keyword>
<dbReference type="PANTHER" id="PTHR33371:SF18">
    <property type="entry name" value="MCE-FAMILY PROTEIN MCE3C"/>
    <property type="match status" value="1"/>
</dbReference>
<accession>A0A1X2KI57</accession>
<feature type="domain" description="Mce/MlaD" evidence="2">
    <location>
        <begin position="44"/>
        <end position="115"/>
    </location>
</feature>
<gene>
    <name evidence="3" type="ORF">B8W69_28660</name>
</gene>
<dbReference type="RefSeq" id="WP_085293044.1">
    <property type="nucleotide sequence ID" value="NZ_NCXM01000053.1"/>
</dbReference>
<keyword evidence="1" id="KW-0472">Membrane</keyword>
<name>A0A1X2KI57_9MYCO</name>
<evidence type="ECO:0000256" key="1">
    <source>
        <dbReference type="SAM" id="Phobius"/>
    </source>
</evidence>
<comment type="caution">
    <text evidence="3">The sequence shown here is derived from an EMBL/GenBank/DDBJ whole genome shotgun (WGS) entry which is preliminary data.</text>
</comment>
<proteinExistence type="predicted"/>
<dbReference type="GO" id="GO:0005576">
    <property type="term" value="C:extracellular region"/>
    <property type="evidence" value="ECO:0007669"/>
    <property type="project" value="TreeGrafter"/>
</dbReference>
<dbReference type="OrthoDB" id="4379218at2"/>
<protein>
    <submittedName>
        <fullName evidence="3">Mammalian cell entry protein</fullName>
    </submittedName>
</protein>
<dbReference type="InterPro" id="IPR052336">
    <property type="entry name" value="MlaD_Phospholipid_Transporter"/>
</dbReference>
<dbReference type="AlphaFoldDB" id="A0A1X2KI57"/>
<reference evidence="3 4" key="1">
    <citation type="submission" date="2017-04" db="EMBL/GenBank/DDBJ databases">
        <title>The new phylogeny of genus Mycobacterium.</title>
        <authorList>
            <person name="Tortoli E."/>
            <person name="Trovato A."/>
            <person name="Cirillo D.M."/>
        </authorList>
    </citation>
    <scope>NUCLEOTIDE SEQUENCE [LARGE SCALE GENOMIC DNA]</scope>
    <source>
        <strain evidence="3 4">DSM 45247</strain>
    </source>
</reference>
<evidence type="ECO:0000313" key="3">
    <source>
        <dbReference type="EMBL" id="OSC21189.1"/>
    </source>
</evidence>
<keyword evidence="1" id="KW-0812">Transmembrane</keyword>
<organism evidence="3 4">
    <name type="scientific">Mycolicibacterium vulneris</name>
    <dbReference type="NCBI Taxonomy" id="547163"/>
    <lineage>
        <taxon>Bacteria</taxon>
        <taxon>Bacillati</taxon>
        <taxon>Actinomycetota</taxon>
        <taxon>Actinomycetes</taxon>
        <taxon>Mycobacteriales</taxon>
        <taxon>Mycobacteriaceae</taxon>
        <taxon>Mycolicibacterium</taxon>
    </lineage>
</organism>
<feature type="transmembrane region" description="Helical" evidence="1">
    <location>
        <begin position="14"/>
        <end position="36"/>
    </location>
</feature>
<sequence>MQSLKWNRVLHSPLAWGVTAMVFAVVVGLVLTYVYYNPPGKDQIVSFYTDDAASIRVGDEVRMAGIKVGTVRGLSLEPHQVLVKARIDDHAFVGDQSQVDVRMLTVVGGYYVNLVSMGNAPLGPEPIPLSRVTMPYSLIRTLTDTTKITQKVNTAPVNESLNQISQGLTGTNIQVISSTIDAGNALMSTVERQRGQVTKILNLSDEYIRSLSNYRDKFEQLVRKVSILTQTMVIYDKGLSQTVQGLADVLQALKPLGDFYEGHRVEFIQRVRDFLKRGRLFVERNGVTIRVLKRTQNLLDRVLNAQNADPGLLATDLCVPVPGSAC</sequence>
<evidence type="ECO:0000259" key="2">
    <source>
        <dbReference type="Pfam" id="PF02470"/>
    </source>
</evidence>
<dbReference type="Proteomes" id="UP000242320">
    <property type="component" value="Unassembled WGS sequence"/>
</dbReference>
<dbReference type="PANTHER" id="PTHR33371">
    <property type="entry name" value="INTERMEMBRANE PHOSPHOLIPID TRANSPORT SYSTEM BINDING PROTEIN MLAD-RELATED"/>
    <property type="match status" value="1"/>
</dbReference>
<dbReference type="EMBL" id="NCXM01000053">
    <property type="protein sequence ID" value="OSC21189.1"/>
    <property type="molecule type" value="Genomic_DNA"/>
</dbReference>